<evidence type="ECO:0000313" key="2">
    <source>
        <dbReference type="Proteomes" id="UP001600941"/>
    </source>
</evidence>
<accession>A0ABQ0C054</accession>
<reference evidence="1 2" key="1">
    <citation type="submission" date="2024-04" db="EMBL/GenBank/DDBJ databases">
        <title>Defined microbial consortia suppress multidrug-resistant proinflammatory Enterobacteriaceae via ecological control.</title>
        <authorList>
            <person name="Furuichi M."/>
            <person name="Kawaguchi T."/>
            <person name="Pust M."/>
            <person name="Yasuma K."/>
            <person name="Plichta D."/>
            <person name="Hasegawa N."/>
            <person name="Ohya T."/>
            <person name="Bhattarai S."/>
            <person name="Sasajima S."/>
            <person name="Aoto Y."/>
            <person name="Tuganbaev T."/>
            <person name="Yaginuma M."/>
            <person name="Ueda M."/>
            <person name="Okahashi N."/>
            <person name="Amafuji K."/>
            <person name="Kiridooshi Y."/>
            <person name="Sugita K."/>
            <person name="Strazar M."/>
            <person name="Skelly A."/>
            <person name="Suda W."/>
            <person name="Hattori M."/>
            <person name="Nakamoto N."/>
            <person name="Caballero S."/>
            <person name="Norman J."/>
            <person name="Olle B."/>
            <person name="Tanoue T."/>
            <person name="Arita M."/>
            <person name="Bucci V."/>
            <person name="Atarashi K."/>
            <person name="Xavier R."/>
            <person name="Honda K."/>
        </authorList>
    </citation>
    <scope>NUCLEOTIDE SEQUENCE [LARGE SCALE GENOMIC DNA]</scope>
    <source>
        <strain evidence="2">k34-0107-D12</strain>
    </source>
</reference>
<name>A0ABQ0C054_9FIRM</name>
<keyword evidence="2" id="KW-1185">Reference proteome</keyword>
<dbReference type="Proteomes" id="UP001600941">
    <property type="component" value="Unassembled WGS sequence"/>
</dbReference>
<protein>
    <submittedName>
        <fullName evidence="1">Uncharacterized protein</fullName>
    </submittedName>
</protein>
<evidence type="ECO:0000313" key="1">
    <source>
        <dbReference type="EMBL" id="GAA6502180.1"/>
    </source>
</evidence>
<sequence length="74" mass="7851">MGGAKRCAWAEANLLPVTKFVSRGFLIKCLGQVDLLPAPLYIAPPITRPAPPNGFPWCSQAVGLNAEGNGFVEL</sequence>
<gene>
    <name evidence="1" type="ORF">K340107D12_49960</name>
</gene>
<organism evidence="1 2">
    <name type="scientific">Blautia parvula</name>
    <dbReference type="NCBI Taxonomy" id="2877527"/>
    <lineage>
        <taxon>Bacteria</taxon>
        <taxon>Bacillati</taxon>
        <taxon>Bacillota</taxon>
        <taxon>Clostridia</taxon>
        <taxon>Lachnospirales</taxon>
        <taxon>Lachnospiraceae</taxon>
        <taxon>Blautia</taxon>
    </lineage>
</organism>
<dbReference type="EMBL" id="BAABZQ010000001">
    <property type="protein sequence ID" value="GAA6502180.1"/>
    <property type="molecule type" value="Genomic_DNA"/>
</dbReference>
<proteinExistence type="predicted"/>
<comment type="caution">
    <text evidence="1">The sequence shown here is derived from an EMBL/GenBank/DDBJ whole genome shotgun (WGS) entry which is preliminary data.</text>
</comment>